<evidence type="ECO:0000313" key="4">
    <source>
        <dbReference type="Proteomes" id="UP000245535"/>
    </source>
</evidence>
<dbReference type="InterPro" id="IPR020103">
    <property type="entry name" value="PsdUridine_synth_cat_dom_sf"/>
</dbReference>
<keyword evidence="4" id="KW-1185">Reference proteome</keyword>
<dbReference type="EMBL" id="QGDO01000006">
    <property type="protein sequence ID" value="PWJ39320.1"/>
    <property type="molecule type" value="Genomic_DNA"/>
</dbReference>
<dbReference type="OrthoDB" id="9807829at2"/>
<dbReference type="GO" id="GO:0000455">
    <property type="term" value="P:enzyme-directed rRNA pseudouridine synthesis"/>
    <property type="evidence" value="ECO:0007669"/>
    <property type="project" value="TreeGrafter"/>
</dbReference>
<organism evidence="3 4">
    <name type="scientific">Sediminitomix flava</name>
    <dbReference type="NCBI Taxonomy" id="379075"/>
    <lineage>
        <taxon>Bacteria</taxon>
        <taxon>Pseudomonadati</taxon>
        <taxon>Bacteroidota</taxon>
        <taxon>Cytophagia</taxon>
        <taxon>Cytophagales</taxon>
        <taxon>Flammeovirgaceae</taxon>
        <taxon>Sediminitomix</taxon>
    </lineage>
</organism>
<dbReference type="AlphaFoldDB" id="A0A315Z800"/>
<dbReference type="InterPro" id="IPR006145">
    <property type="entry name" value="PsdUridine_synth_RsuA/RluA"/>
</dbReference>
<evidence type="ECO:0000259" key="2">
    <source>
        <dbReference type="Pfam" id="PF00849"/>
    </source>
</evidence>
<comment type="similarity">
    <text evidence="1">Belongs to the pseudouridine synthase RluA family.</text>
</comment>
<dbReference type="SUPFAM" id="SSF55120">
    <property type="entry name" value="Pseudouridine synthase"/>
    <property type="match status" value="1"/>
</dbReference>
<protein>
    <submittedName>
        <fullName evidence="3">23S rRNA pseudouridine955/2504/2580 synthase</fullName>
    </submittedName>
</protein>
<dbReference type="InterPro" id="IPR006224">
    <property type="entry name" value="PsdUridine_synth_RluA-like_CS"/>
</dbReference>
<comment type="caution">
    <text evidence="3">The sequence shown here is derived from an EMBL/GenBank/DDBJ whole genome shotgun (WGS) entry which is preliminary data.</text>
</comment>
<name>A0A315Z800_SEDFL</name>
<sequence length="238" mass="27098">MKKFSIKDCILFENDNYILMNKPPYVASLDERDSTRDNMLGLLREYCPEGRLCHRLDKETSGVLVAAKNDEAYRNLSIQFENREVSKVYHAVVGGVQNFNETKVNWPIAVSGRGNVRIDTVEGKPSLTIFNTLEAYKSHTLVECLPYTGRMHQIRIHLASLEAPIAADILYGGKFPFLSDIKRKFNLKQQTEEQALIKRVALHARAIVFNDVNGEPIAAEADYPKDIRAFVNQLRKNK</sequence>
<accession>A0A315Z800</accession>
<dbReference type="Proteomes" id="UP000245535">
    <property type="component" value="Unassembled WGS sequence"/>
</dbReference>
<dbReference type="GO" id="GO:0140098">
    <property type="term" value="F:catalytic activity, acting on RNA"/>
    <property type="evidence" value="ECO:0007669"/>
    <property type="project" value="UniProtKB-ARBA"/>
</dbReference>
<dbReference type="Pfam" id="PF00849">
    <property type="entry name" value="PseudoU_synth_2"/>
    <property type="match status" value="1"/>
</dbReference>
<dbReference type="InterPro" id="IPR050188">
    <property type="entry name" value="RluA_PseudoU_synthase"/>
</dbReference>
<dbReference type="GO" id="GO:0009982">
    <property type="term" value="F:pseudouridine synthase activity"/>
    <property type="evidence" value="ECO:0007669"/>
    <property type="project" value="InterPro"/>
</dbReference>
<evidence type="ECO:0000256" key="1">
    <source>
        <dbReference type="ARBA" id="ARBA00010876"/>
    </source>
</evidence>
<feature type="domain" description="Pseudouridine synthase RsuA/RluA-like" evidence="2">
    <location>
        <begin position="16"/>
        <end position="160"/>
    </location>
</feature>
<dbReference type="GO" id="GO:0003723">
    <property type="term" value="F:RNA binding"/>
    <property type="evidence" value="ECO:0007669"/>
    <property type="project" value="InterPro"/>
</dbReference>
<dbReference type="PANTHER" id="PTHR21600:SF87">
    <property type="entry name" value="RNA PSEUDOURIDYLATE SYNTHASE DOMAIN-CONTAINING PROTEIN 1"/>
    <property type="match status" value="1"/>
</dbReference>
<proteinExistence type="inferred from homology"/>
<evidence type="ECO:0000313" key="3">
    <source>
        <dbReference type="EMBL" id="PWJ39320.1"/>
    </source>
</evidence>
<dbReference type="PANTHER" id="PTHR21600">
    <property type="entry name" value="MITOCHONDRIAL RNA PSEUDOURIDINE SYNTHASE"/>
    <property type="match status" value="1"/>
</dbReference>
<gene>
    <name evidence="3" type="ORF">BC781_106221</name>
</gene>
<dbReference type="PROSITE" id="PS01129">
    <property type="entry name" value="PSI_RLU"/>
    <property type="match status" value="1"/>
</dbReference>
<dbReference type="CDD" id="cd02869">
    <property type="entry name" value="PseudoU_synth_RluA_like"/>
    <property type="match status" value="1"/>
</dbReference>
<dbReference type="Gene3D" id="3.30.2350.10">
    <property type="entry name" value="Pseudouridine synthase"/>
    <property type="match status" value="1"/>
</dbReference>
<dbReference type="RefSeq" id="WP_109621252.1">
    <property type="nucleotide sequence ID" value="NZ_QGDO01000006.1"/>
</dbReference>
<reference evidence="3 4" key="1">
    <citation type="submission" date="2018-03" db="EMBL/GenBank/DDBJ databases">
        <title>Genomic Encyclopedia of Archaeal and Bacterial Type Strains, Phase II (KMG-II): from individual species to whole genera.</title>
        <authorList>
            <person name="Goeker M."/>
        </authorList>
    </citation>
    <scope>NUCLEOTIDE SEQUENCE [LARGE SCALE GENOMIC DNA]</scope>
    <source>
        <strain evidence="3 4">DSM 28229</strain>
    </source>
</reference>